<dbReference type="PANTHER" id="PTHR24121:SF22">
    <property type="entry name" value="PROTEIN ACCELERATED CELL DEATH 6-LIKE"/>
    <property type="match status" value="1"/>
</dbReference>
<dbReference type="AlphaFoldDB" id="A0A9K3L1D4"/>
<evidence type="ECO:0000313" key="2">
    <source>
        <dbReference type="Proteomes" id="UP000693970"/>
    </source>
</evidence>
<dbReference type="EMBL" id="JAGRRH010000017">
    <property type="protein sequence ID" value="KAG7353040.1"/>
    <property type="molecule type" value="Genomic_DNA"/>
</dbReference>
<gene>
    <name evidence="1" type="ORF">IV203_009088</name>
</gene>
<dbReference type="Proteomes" id="UP000693970">
    <property type="component" value="Unassembled WGS sequence"/>
</dbReference>
<dbReference type="PANTHER" id="PTHR24121">
    <property type="entry name" value="NO MECHANORECEPTOR POTENTIAL C, ISOFORM D-RELATED"/>
    <property type="match status" value="1"/>
</dbReference>
<reference evidence="1" key="2">
    <citation type="submission" date="2021-04" db="EMBL/GenBank/DDBJ databases">
        <authorList>
            <person name="Podell S."/>
        </authorList>
    </citation>
    <scope>NUCLEOTIDE SEQUENCE</scope>
    <source>
        <strain evidence="1">Hildebrandi</strain>
    </source>
</reference>
<organism evidence="1 2">
    <name type="scientific">Nitzschia inconspicua</name>
    <dbReference type="NCBI Taxonomy" id="303405"/>
    <lineage>
        <taxon>Eukaryota</taxon>
        <taxon>Sar</taxon>
        <taxon>Stramenopiles</taxon>
        <taxon>Ochrophyta</taxon>
        <taxon>Bacillariophyta</taxon>
        <taxon>Bacillariophyceae</taxon>
        <taxon>Bacillariophycidae</taxon>
        <taxon>Bacillariales</taxon>
        <taxon>Bacillariaceae</taxon>
        <taxon>Nitzschia</taxon>
    </lineage>
</organism>
<sequence>MAAPEHRRARSITSLLRVARHEEENQGPTVLNVLVSAWQVRWRTVEERLCTHPRETRVLDSGGCSVLYRVLARRHDDYPPVRIVRKIVDSYPNAVWERYGGVTLLEIACRNGASLETLEVLTQTRPSVPEDATALSALWRMYCDSYGDEETFLQFLKSGSAEAFLVGCKFQLILRYITTEKILPFSLERALCSSQCSIDLFEHLCCVLGPSDPQQPKSLGNDENEESFVRSFEAAAMEDRRLLSAKLEHLASQKKDGSIGFDHIDVDGRLVLHVAFEHNIASDNIVKLLSNDFDGRILTKRHGKTGLFPVQMAVSCEASTSCVYSMLRAAPCVLGGVQQIVPIQESGERLPASIDTSNLAVWISPVFEQLLKSLDSNLHSQFATMLRSRTKDPAWNQMIGAANAFPCPPRLMELLITLHPEMLHQPDRRGWLPLHHAITSQRGDDVQIASMLLNAYPTACHHRDVYGCLPFHLACSSGKGVQLLEMILEHNPHALEEVDRIFQLPPVFVAAQSRRANLSSIFHLLTRTPDVIARQEMDTE</sequence>
<keyword evidence="2" id="KW-1185">Reference proteome</keyword>
<name>A0A9K3L1D4_9STRA</name>
<comment type="caution">
    <text evidence="1">The sequence shown here is derived from an EMBL/GenBank/DDBJ whole genome shotgun (WGS) entry which is preliminary data.</text>
</comment>
<proteinExistence type="predicted"/>
<evidence type="ECO:0000313" key="1">
    <source>
        <dbReference type="EMBL" id="KAG7353040.1"/>
    </source>
</evidence>
<reference evidence="1" key="1">
    <citation type="journal article" date="2021" name="Sci. Rep.">
        <title>Diploid genomic architecture of Nitzschia inconspicua, an elite biomass production diatom.</title>
        <authorList>
            <person name="Oliver A."/>
            <person name="Podell S."/>
            <person name="Pinowska A."/>
            <person name="Traller J.C."/>
            <person name="Smith S.R."/>
            <person name="McClure R."/>
            <person name="Beliaev A."/>
            <person name="Bohutskyi P."/>
            <person name="Hill E.A."/>
            <person name="Rabines A."/>
            <person name="Zheng H."/>
            <person name="Allen L.Z."/>
            <person name="Kuo A."/>
            <person name="Grigoriev I.V."/>
            <person name="Allen A.E."/>
            <person name="Hazlebeck D."/>
            <person name="Allen E.E."/>
        </authorList>
    </citation>
    <scope>NUCLEOTIDE SEQUENCE</scope>
    <source>
        <strain evidence="1">Hildebrandi</strain>
    </source>
</reference>
<accession>A0A9K3L1D4</accession>
<dbReference type="SMART" id="SM00248">
    <property type="entry name" value="ANK"/>
    <property type="match status" value="4"/>
</dbReference>
<dbReference type="InterPro" id="IPR002110">
    <property type="entry name" value="Ankyrin_rpt"/>
</dbReference>
<protein>
    <submittedName>
        <fullName evidence="1">Ankyrin repeat domain protein</fullName>
    </submittedName>
</protein>